<keyword evidence="4" id="KW-1185">Reference proteome</keyword>
<dbReference type="SFLD" id="SFLDS00019">
    <property type="entry name" value="Glutathione_Transferase_(cytos"/>
    <property type="match status" value="1"/>
</dbReference>
<dbReference type="EMBL" id="HG793168">
    <property type="protein sequence ID" value="CRL29416.1"/>
    <property type="molecule type" value="Genomic_DNA"/>
</dbReference>
<dbReference type="STRING" id="1429867.A0A0G4PTH7"/>
<evidence type="ECO:0000313" key="3">
    <source>
        <dbReference type="EMBL" id="CRL29416.1"/>
    </source>
</evidence>
<reference evidence="3 4" key="1">
    <citation type="journal article" date="2014" name="Nat. Commun.">
        <title>Multiple recent horizontal transfers of a large genomic region in cheese making fungi.</title>
        <authorList>
            <person name="Cheeseman K."/>
            <person name="Ropars J."/>
            <person name="Renault P."/>
            <person name="Dupont J."/>
            <person name="Gouzy J."/>
            <person name="Branca A."/>
            <person name="Abraham A.L."/>
            <person name="Ceppi M."/>
            <person name="Conseiller E."/>
            <person name="Debuchy R."/>
            <person name="Malagnac F."/>
            <person name="Goarin A."/>
            <person name="Silar P."/>
            <person name="Lacoste S."/>
            <person name="Sallet E."/>
            <person name="Bensimon A."/>
            <person name="Giraud T."/>
            <person name="Brygoo Y."/>
        </authorList>
    </citation>
    <scope>NUCLEOTIDE SEQUENCE [LARGE SCALE GENOMIC DNA]</scope>
    <source>
        <strain evidence="4">FM 013</strain>
    </source>
</reference>
<dbReference type="PANTHER" id="PTHR12289:SF41">
    <property type="entry name" value="FAILED AXON CONNECTIONS-RELATED"/>
    <property type="match status" value="1"/>
</dbReference>
<evidence type="ECO:0000313" key="4">
    <source>
        <dbReference type="Proteomes" id="UP000053732"/>
    </source>
</evidence>
<dbReference type="InterPro" id="IPR050931">
    <property type="entry name" value="Mito_Protein_Transport_Metaxin"/>
</dbReference>
<protein>
    <submittedName>
        <fullName evidence="3">Str. FM013</fullName>
    </submittedName>
</protein>
<dbReference type="Proteomes" id="UP000053732">
    <property type="component" value="Unassembled WGS sequence"/>
</dbReference>
<dbReference type="AlphaFoldDB" id="A0A0G4PTH7"/>
<evidence type="ECO:0000256" key="1">
    <source>
        <dbReference type="ARBA" id="ARBA00006475"/>
    </source>
</evidence>
<dbReference type="CDD" id="cd03193">
    <property type="entry name" value="GST_C_Metaxin"/>
    <property type="match status" value="1"/>
</dbReference>
<dbReference type="SFLD" id="SFLDG01180">
    <property type="entry name" value="SUF1"/>
    <property type="match status" value="1"/>
</dbReference>
<feature type="domain" description="Thioredoxin-like fold" evidence="2">
    <location>
        <begin position="27"/>
        <end position="126"/>
    </location>
</feature>
<dbReference type="PANTHER" id="PTHR12289">
    <property type="entry name" value="METAXIN RELATED"/>
    <property type="match status" value="1"/>
</dbReference>
<dbReference type="InterPro" id="IPR040079">
    <property type="entry name" value="Glutathione_S-Trfase"/>
</dbReference>
<accession>A0A0G4PTH7</accession>
<sequence>MAAPLKSAPAMTVFRGFPEKGCYTWSPFVTKLEARLRFGNISYNVDAGSPPKGPRGKVPYITLEHDGQSQSISDSTLIAKSFIESGYLEDLNRQLSPVEKAHDLSLKTLLEDKLYFYQGHERWVVNYYAMRSKILASVPWPVQVIVGNIIYNKNVRNMQGQGTGTFSGEEIAAFRREIWESVDGLVSAAYAQHREREGPFWVWGGDAPTEADTVLFGFVVSGLVCGAAPETRQIVNGYPALVEYARRIHDKYFPDYQLWE</sequence>
<dbReference type="GO" id="GO:0005737">
    <property type="term" value="C:cytoplasm"/>
    <property type="evidence" value="ECO:0007669"/>
    <property type="project" value="TreeGrafter"/>
</dbReference>
<name>A0A0G4PTH7_PENC3</name>
<evidence type="ECO:0000259" key="2">
    <source>
        <dbReference type="Pfam" id="PF17172"/>
    </source>
</evidence>
<dbReference type="InterPro" id="IPR012336">
    <property type="entry name" value="Thioredoxin-like_fold"/>
</dbReference>
<dbReference type="SFLD" id="SFLDG01200">
    <property type="entry name" value="SUF1.1"/>
    <property type="match status" value="1"/>
</dbReference>
<organism evidence="3 4">
    <name type="scientific">Penicillium camemberti (strain FM 013)</name>
    <dbReference type="NCBI Taxonomy" id="1429867"/>
    <lineage>
        <taxon>Eukaryota</taxon>
        <taxon>Fungi</taxon>
        <taxon>Dikarya</taxon>
        <taxon>Ascomycota</taxon>
        <taxon>Pezizomycotina</taxon>
        <taxon>Eurotiomycetes</taxon>
        <taxon>Eurotiomycetidae</taxon>
        <taxon>Eurotiales</taxon>
        <taxon>Aspergillaceae</taxon>
        <taxon>Penicillium</taxon>
    </lineage>
</organism>
<dbReference type="Pfam" id="PF17172">
    <property type="entry name" value="GST_N_4"/>
    <property type="match status" value="1"/>
</dbReference>
<gene>
    <name evidence="3" type="ORF">PCAMFM013_S035g000111</name>
</gene>
<proteinExistence type="inferred from homology"/>
<dbReference type="InterPro" id="IPR026928">
    <property type="entry name" value="FAX/IsoI-like"/>
</dbReference>
<comment type="similarity">
    <text evidence="1">Belongs to the FAX family.</text>
</comment>